<evidence type="ECO:0000313" key="1">
    <source>
        <dbReference type="EMBL" id="RPA72896.1"/>
    </source>
</evidence>
<keyword evidence="2" id="KW-1185">Reference proteome</keyword>
<organism evidence="1 2">
    <name type="scientific">Ascobolus immersus RN42</name>
    <dbReference type="NCBI Taxonomy" id="1160509"/>
    <lineage>
        <taxon>Eukaryota</taxon>
        <taxon>Fungi</taxon>
        <taxon>Dikarya</taxon>
        <taxon>Ascomycota</taxon>
        <taxon>Pezizomycotina</taxon>
        <taxon>Pezizomycetes</taxon>
        <taxon>Pezizales</taxon>
        <taxon>Ascobolaceae</taxon>
        <taxon>Ascobolus</taxon>
    </lineage>
</organism>
<dbReference type="OrthoDB" id="2142213at2759"/>
<evidence type="ECO:0000313" key="2">
    <source>
        <dbReference type="Proteomes" id="UP000275078"/>
    </source>
</evidence>
<proteinExistence type="predicted"/>
<reference evidence="1 2" key="1">
    <citation type="journal article" date="2018" name="Nat. Ecol. Evol.">
        <title>Pezizomycetes genomes reveal the molecular basis of ectomycorrhizal truffle lifestyle.</title>
        <authorList>
            <person name="Murat C."/>
            <person name="Payen T."/>
            <person name="Noel B."/>
            <person name="Kuo A."/>
            <person name="Morin E."/>
            <person name="Chen J."/>
            <person name="Kohler A."/>
            <person name="Krizsan K."/>
            <person name="Balestrini R."/>
            <person name="Da Silva C."/>
            <person name="Montanini B."/>
            <person name="Hainaut M."/>
            <person name="Levati E."/>
            <person name="Barry K.W."/>
            <person name="Belfiori B."/>
            <person name="Cichocki N."/>
            <person name="Clum A."/>
            <person name="Dockter R.B."/>
            <person name="Fauchery L."/>
            <person name="Guy J."/>
            <person name="Iotti M."/>
            <person name="Le Tacon F."/>
            <person name="Lindquist E.A."/>
            <person name="Lipzen A."/>
            <person name="Malagnac F."/>
            <person name="Mello A."/>
            <person name="Molinier V."/>
            <person name="Miyauchi S."/>
            <person name="Poulain J."/>
            <person name="Riccioni C."/>
            <person name="Rubini A."/>
            <person name="Sitrit Y."/>
            <person name="Splivallo R."/>
            <person name="Traeger S."/>
            <person name="Wang M."/>
            <person name="Zifcakova L."/>
            <person name="Wipf D."/>
            <person name="Zambonelli A."/>
            <person name="Paolocci F."/>
            <person name="Nowrousian M."/>
            <person name="Ottonello S."/>
            <person name="Baldrian P."/>
            <person name="Spatafora J.W."/>
            <person name="Henrissat B."/>
            <person name="Nagy L.G."/>
            <person name="Aury J.M."/>
            <person name="Wincker P."/>
            <person name="Grigoriev I.V."/>
            <person name="Bonfante P."/>
            <person name="Martin F.M."/>
        </authorList>
    </citation>
    <scope>NUCLEOTIDE SEQUENCE [LARGE SCALE GENOMIC DNA]</scope>
    <source>
        <strain evidence="1 2">RN42</strain>
    </source>
</reference>
<dbReference type="EMBL" id="ML119841">
    <property type="protein sequence ID" value="RPA72896.1"/>
    <property type="molecule type" value="Genomic_DNA"/>
</dbReference>
<dbReference type="AlphaFoldDB" id="A0A3N4HIY8"/>
<dbReference type="Proteomes" id="UP000275078">
    <property type="component" value="Unassembled WGS sequence"/>
</dbReference>
<accession>A0A3N4HIY8</accession>
<feature type="non-terminal residue" evidence="1">
    <location>
        <position position="1"/>
    </location>
</feature>
<feature type="non-terminal residue" evidence="1">
    <location>
        <position position="229"/>
    </location>
</feature>
<name>A0A3N4HIY8_ASCIM</name>
<protein>
    <submittedName>
        <fullName evidence="1">Uncharacterized protein</fullName>
    </submittedName>
</protein>
<gene>
    <name evidence="1" type="ORF">BJ508DRAFT_188642</name>
</gene>
<sequence length="229" mass="25451">RWPWGTVPEECFHEAVELKSTCIPHDLEVYEVLYKDCIHPHIVCRCKNSPVPIGSLAIRIGQVPVRARQHVHSWHAFASPDCHAATADNRISIYGDCLLRRPTDIFHEVAHILDCNPDIAGKNQHCYSTNSSEWKKIVAKDSCLANPYSKTGYPEAYAEIAVLVAYHLNIRKLEKSDCMKGQLDKVTQQLGGQSGFLKNVKGAKCSGSVNRHKTVCMGSAARNQGKCKG</sequence>